<comment type="similarity">
    <text evidence="1">Belongs to the 'phage' integrase family.</text>
</comment>
<evidence type="ECO:0000259" key="5">
    <source>
        <dbReference type="PROSITE" id="PS51898"/>
    </source>
</evidence>
<dbReference type="GO" id="GO:0003677">
    <property type="term" value="F:DNA binding"/>
    <property type="evidence" value="ECO:0007669"/>
    <property type="project" value="UniProtKB-UniRule"/>
</dbReference>
<accession>A0A9D2IEV8</accession>
<dbReference type="InterPro" id="IPR050090">
    <property type="entry name" value="Tyrosine_recombinase_XerCD"/>
</dbReference>
<sequence length="286" mass="33920">MEQENVIITGKDLEHFEMFLKNRENAEATIGKYMRDIRTFLRFAGEKAVITKEKLLAYKDWLILRYTVNSVNSMLVALNQFLSYLELGRLKLKRLKVQRTDIRYINRELNKEEFQKLVRTARKAGKEQLAMMMETMCATGIRVSELKFFRRENIKKGVIRVWNKGKCRIVILPKLLRQKLYLYMKKRGIRRGIIFCTRTGKEKNRSNIWKEMKQIAKKAGVSPDKVFPHNLRHLFARTFYRETKNLLNLADLLGHSNLEVTRLYASQGLSEWKRNVERVNLLEKTT</sequence>
<evidence type="ECO:0000313" key="7">
    <source>
        <dbReference type="EMBL" id="HIZ06789.1"/>
    </source>
</evidence>
<protein>
    <submittedName>
        <fullName evidence="7">Site-specific integrase</fullName>
    </submittedName>
</protein>
<dbReference type="PROSITE" id="PS51898">
    <property type="entry name" value="TYR_RECOMBINASE"/>
    <property type="match status" value="1"/>
</dbReference>
<evidence type="ECO:0000256" key="4">
    <source>
        <dbReference type="PROSITE-ProRule" id="PRU01248"/>
    </source>
</evidence>
<name>A0A9D2IEV8_9FIRM</name>
<dbReference type="PANTHER" id="PTHR30349:SF41">
    <property type="entry name" value="INTEGRASE_RECOMBINASE PROTEIN MJ0367-RELATED"/>
    <property type="match status" value="1"/>
</dbReference>
<comment type="caution">
    <text evidence="7">The sequence shown here is derived from an EMBL/GenBank/DDBJ whole genome shotgun (WGS) entry which is preliminary data.</text>
</comment>
<dbReference type="GO" id="GO:0015074">
    <property type="term" value="P:DNA integration"/>
    <property type="evidence" value="ECO:0007669"/>
    <property type="project" value="InterPro"/>
</dbReference>
<keyword evidence="3" id="KW-0233">DNA recombination</keyword>
<dbReference type="SUPFAM" id="SSF56349">
    <property type="entry name" value="DNA breaking-rejoining enzymes"/>
    <property type="match status" value="1"/>
</dbReference>
<feature type="domain" description="Tyr recombinase" evidence="5">
    <location>
        <begin position="104"/>
        <end position="278"/>
    </location>
</feature>
<dbReference type="GO" id="GO:0006310">
    <property type="term" value="P:DNA recombination"/>
    <property type="evidence" value="ECO:0007669"/>
    <property type="project" value="UniProtKB-KW"/>
</dbReference>
<proteinExistence type="inferred from homology"/>
<dbReference type="PANTHER" id="PTHR30349">
    <property type="entry name" value="PHAGE INTEGRASE-RELATED"/>
    <property type="match status" value="1"/>
</dbReference>
<feature type="domain" description="Core-binding (CB)" evidence="6">
    <location>
        <begin position="10"/>
        <end position="86"/>
    </location>
</feature>
<dbReference type="InterPro" id="IPR002104">
    <property type="entry name" value="Integrase_catalytic"/>
</dbReference>
<dbReference type="InterPro" id="IPR011010">
    <property type="entry name" value="DNA_brk_join_enz"/>
</dbReference>
<dbReference type="Gene3D" id="1.10.150.130">
    <property type="match status" value="1"/>
</dbReference>
<evidence type="ECO:0000313" key="8">
    <source>
        <dbReference type="Proteomes" id="UP000824024"/>
    </source>
</evidence>
<reference evidence="7" key="2">
    <citation type="submission" date="2021-04" db="EMBL/GenBank/DDBJ databases">
        <authorList>
            <person name="Gilroy R."/>
        </authorList>
    </citation>
    <scope>NUCLEOTIDE SEQUENCE</scope>
    <source>
        <strain evidence="7">CHK192-9172</strain>
    </source>
</reference>
<dbReference type="InterPro" id="IPR010998">
    <property type="entry name" value="Integrase_recombinase_N"/>
</dbReference>
<dbReference type="EMBL" id="DXCH01000066">
    <property type="protein sequence ID" value="HIZ06789.1"/>
    <property type="molecule type" value="Genomic_DNA"/>
</dbReference>
<reference evidence="7" key="1">
    <citation type="journal article" date="2021" name="PeerJ">
        <title>Extensive microbial diversity within the chicken gut microbiome revealed by metagenomics and culture.</title>
        <authorList>
            <person name="Gilroy R."/>
            <person name="Ravi A."/>
            <person name="Getino M."/>
            <person name="Pursley I."/>
            <person name="Horton D.L."/>
            <person name="Alikhan N.F."/>
            <person name="Baker D."/>
            <person name="Gharbi K."/>
            <person name="Hall N."/>
            <person name="Watson M."/>
            <person name="Adriaenssens E.M."/>
            <person name="Foster-Nyarko E."/>
            <person name="Jarju S."/>
            <person name="Secka A."/>
            <person name="Antonio M."/>
            <person name="Oren A."/>
            <person name="Chaudhuri R.R."/>
            <person name="La Ragione R."/>
            <person name="Hildebrand F."/>
            <person name="Pallen M.J."/>
        </authorList>
    </citation>
    <scope>NUCLEOTIDE SEQUENCE</scope>
    <source>
        <strain evidence="7">CHK192-9172</strain>
    </source>
</reference>
<dbReference type="PROSITE" id="PS51900">
    <property type="entry name" value="CB"/>
    <property type="match status" value="1"/>
</dbReference>
<dbReference type="AlphaFoldDB" id="A0A9D2IEV8"/>
<dbReference type="InterPro" id="IPR013762">
    <property type="entry name" value="Integrase-like_cat_sf"/>
</dbReference>
<dbReference type="InterPro" id="IPR044068">
    <property type="entry name" value="CB"/>
</dbReference>
<keyword evidence="2 4" id="KW-0238">DNA-binding</keyword>
<dbReference type="Pfam" id="PF00589">
    <property type="entry name" value="Phage_integrase"/>
    <property type="match status" value="1"/>
</dbReference>
<evidence type="ECO:0000256" key="3">
    <source>
        <dbReference type="ARBA" id="ARBA00023172"/>
    </source>
</evidence>
<dbReference type="Proteomes" id="UP000824024">
    <property type="component" value="Unassembled WGS sequence"/>
</dbReference>
<evidence type="ECO:0000259" key="6">
    <source>
        <dbReference type="PROSITE" id="PS51900"/>
    </source>
</evidence>
<evidence type="ECO:0000256" key="1">
    <source>
        <dbReference type="ARBA" id="ARBA00008857"/>
    </source>
</evidence>
<evidence type="ECO:0000256" key="2">
    <source>
        <dbReference type="ARBA" id="ARBA00023125"/>
    </source>
</evidence>
<gene>
    <name evidence="7" type="ORF">IAA08_02495</name>
</gene>
<dbReference type="Gene3D" id="1.10.443.10">
    <property type="entry name" value="Intergrase catalytic core"/>
    <property type="match status" value="1"/>
</dbReference>
<organism evidence="7 8">
    <name type="scientific">Candidatus Eubacterium avistercoris</name>
    <dbReference type="NCBI Taxonomy" id="2838567"/>
    <lineage>
        <taxon>Bacteria</taxon>
        <taxon>Bacillati</taxon>
        <taxon>Bacillota</taxon>
        <taxon>Clostridia</taxon>
        <taxon>Eubacteriales</taxon>
        <taxon>Eubacteriaceae</taxon>
        <taxon>Eubacterium</taxon>
    </lineage>
</organism>